<sequence>MAYYRMIALILIWSFTFNSMALSSTGLPDSIHIPEEYGAVVDEYQGETDNSVVIIQDAHRYLDAQLNISSILNHLNTKNLIDMIGAEGAVNALPTSQYRSFPVIAARNEAALKFLKSGYFNGSEYYSITTENKHIIHGIEDAVLFEKNLEAFKAVSDRKKSITSSLETVVTILKQMSESIYNERLYLFEQKRDLFARGELDAASFFLELKQYARDIDWAAYPELKKLNSIITLGFLTNTRTSLMQKQALYDLIVETLSAQDAMRNEFISTYRNRIRENKEYFLLLTAKQLGIDTHTFSALENYVRYGEQVEKLDYSILSAELKTVAGQVSSLLAVTDRERELIRFSSYLSAVTSMIQLTATPDDVALAEQYSMKTFEPFLKENTNAVAYTSFKSAMEALPVQDASCFYSDARKREAALVGNMLNLMDTHNESSSAMVVGGFHAPGIKRELQKRGVSYVTVVPHIADGTARLPYEEKMTGGLFRTSELENNTITVAATEHYPQTMPAFLNQAKAELDDATLSAIQSLTKHSVSQFLQLKPQELQSRIEDGIYEQCNKLSKIALQLKKRRLIMSEGLNHALRNLIGTLGLSIIGTALVDHALNLIANVPLLGSFLVTYMVVSAPVWLFLYLDKTPKVYWDTPEIEAIRKELLSRNKSLLAVVHNVSDRTGFPFTQQITDIETVIWLLERLPVDDSSFIADSVAMMSALNVSFLRRSGCMDSLNTARLDYNTPLFVSRDIAQSQPHRVNSVIGMLGSIPSDIHYQNAIILRENKANCEALGIAKTDFLILSFLKTKQYDEIFVHELMGHNYFFDYIREQIKPGVEVDRRLTAGLLDLIKSTIRVDIRFKEVTFSADLNFLHPSIQELLEAQGYTNEGLKEIARSYNEPRQQFYHTITVSDDNSISGLSMYSFQWLATHHPKLFVALAAANLNHFGMDRTSHISSFHEIIAYALANSSRPAEFANATFMFDLAKIRQIIAQGIYKGWMWTDDKGWFSIGHPNELMAFVKSLRGKPASLRADLLRENIYFAHMDPVYFDHIVPVLNAAIDDSDESLYAVLQDYYFENMVWDAEAQTWKSTLYDGYVADEQTAQRPSFRPDSLRNRTAEFSLIDSSL</sequence>
<gene>
    <name evidence="1" type="ORF">C4541_10755</name>
</gene>
<comment type="caution">
    <text evidence="1">The sequence shown here is derived from an EMBL/GenBank/DDBJ whole genome shotgun (WGS) entry which is preliminary data.</text>
</comment>
<evidence type="ECO:0000313" key="2">
    <source>
        <dbReference type="Proteomes" id="UP000266426"/>
    </source>
</evidence>
<accession>A0A3A4R2Y8</accession>
<dbReference type="Proteomes" id="UP000266426">
    <property type="component" value="Unassembled WGS sequence"/>
</dbReference>
<proteinExistence type="predicted"/>
<organism evidence="1 2">
    <name type="scientific">Candidatus Auribacter fodinae</name>
    <dbReference type="NCBI Taxonomy" id="2093366"/>
    <lineage>
        <taxon>Bacteria</taxon>
        <taxon>Pseudomonadati</taxon>
        <taxon>Candidatus Auribacterota</taxon>
        <taxon>Candidatus Auribacteria</taxon>
        <taxon>Candidatus Auribacterales</taxon>
        <taxon>Candidatus Auribacteraceae</taxon>
        <taxon>Candidatus Auribacter</taxon>
    </lineage>
</organism>
<name>A0A3A4R2Y8_9BACT</name>
<evidence type="ECO:0000313" key="1">
    <source>
        <dbReference type="EMBL" id="RJP57167.1"/>
    </source>
</evidence>
<dbReference type="AlphaFoldDB" id="A0A3A4R2Y8"/>
<protein>
    <submittedName>
        <fullName evidence="1">Uncharacterized protein</fullName>
    </submittedName>
</protein>
<reference evidence="1 2" key="1">
    <citation type="journal article" date="2017" name="ISME J.">
        <title>Energy and carbon metabolisms in a deep terrestrial subsurface fluid microbial community.</title>
        <authorList>
            <person name="Momper L."/>
            <person name="Jungbluth S.P."/>
            <person name="Lee M.D."/>
            <person name="Amend J.P."/>
        </authorList>
    </citation>
    <scope>NUCLEOTIDE SEQUENCE [LARGE SCALE GENOMIC DNA]</scope>
    <source>
        <strain evidence="1">SURF_26</strain>
    </source>
</reference>
<dbReference type="EMBL" id="QZJZ01000085">
    <property type="protein sequence ID" value="RJP57167.1"/>
    <property type="molecule type" value="Genomic_DNA"/>
</dbReference>